<dbReference type="InterPro" id="IPR029069">
    <property type="entry name" value="HotDog_dom_sf"/>
</dbReference>
<evidence type="ECO:0000313" key="3">
    <source>
        <dbReference type="EMBL" id="HIU92566.1"/>
    </source>
</evidence>
<comment type="caution">
    <text evidence="3">The sequence shown here is derived from an EMBL/GenBank/DDBJ whole genome shotgun (WGS) entry which is preliminary data.</text>
</comment>
<evidence type="ECO:0000256" key="1">
    <source>
        <dbReference type="ARBA" id="ARBA00009174"/>
    </source>
</evidence>
<dbReference type="PANTHER" id="PTHR30272:SF1">
    <property type="entry name" value="3-HYDROXYACYL-[ACYL-CARRIER-PROTEIN] DEHYDRATASE"/>
    <property type="match status" value="1"/>
</dbReference>
<sequence length="162" mass="18683">MTEKIVLQNLDAQQIQEYQQNRYPCFFVDKIVEAVPGEYAKGYKNFTYNEWFFPAHFEDEPNVPGFVQIETLTQVFLMTFLTFPENKGKKTGFVSVSNAKFRKKIIPGDRLDIVAELASYRRGLAKGKVKGYINNELANEVELVVSIPDIMLNFMPNTNKEK</sequence>
<dbReference type="Proteomes" id="UP000886748">
    <property type="component" value="Unassembled WGS sequence"/>
</dbReference>
<organism evidence="3 4">
    <name type="scientific">Candidatus Limenecus avicola</name>
    <dbReference type="NCBI Taxonomy" id="2840847"/>
    <lineage>
        <taxon>Bacteria</taxon>
        <taxon>Bacillati</taxon>
        <taxon>Bacillota</taxon>
        <taxon>Clostridia</taxon>
        <taxon>Eubacteriales</taxon>
        <taxon>Clostridiaceae</taxon>
        <taxon>Clostridiaceae incertae sedis</taxon>
        <taxon>Candidatus Limenecus</taxon>
    </lineage>
</organism>
<proteinExistence type="inferred from homology"/>
<comment type="similarity">
    <text evidence="1">Belongs to the thioester dehydratase family. FabZ subfamily.</text>
</comment>
<dbReference type="Pfam" id="PF07977">
    <property type="entry name" value="FabA"/>
    <property type="match status" value="1"/>
</dbReference>
<dbReference type="PANTHER" id="PTHR30272">
    <property type="entry name" value="3-HYDROXYACYL-[ACYL-CARRIER-PROTEIN] DEHYDRATASE"/>
    <property type="match status" value="1"/>
</dbReference>
<dbReference type="AlphaFoldDB" id="A0A9D1N0S3"/>
<accession>A0A9D1N0S3</accession>
<dbReference type="InterPro" id="IPR013114">
    <property type="entry name" value="FabA_FabZ"/>
</dbReference>
<dbReference type="CDD" id="cd01288">
    <property type="entry name" value="FabZ"/>
    <property type="match status" value="1"/>
</dbReference>
<protein>
    <submittedName>
        <fullName evidence="3">Beta-hydroxyacyl-ACP dehydratase</fullName>
    </submittedName>
</protein>
<dbReference type="Gene3D" id="3.10.129.10">
    <property type="entry name" value="Hotdog Thioesterase"/>
    <property type="match status" value="1"/>
</dbReference>
<keyword evidence="2" id="KW-0456">Lyase</keyword>
<name>A0A9D1N0S3_9CLOT</name>
<dbReference type="SUPFAM" id="SSF54637">
    <property type="entry name" value="Thioesterase/thiol ester dehydrase-isomerase"/>
    <property type="match status" value="1"/>
</dbReference>
<dbReference type="EMBL" id="DVOD01000040">
    <property type="protein sequence ID" value="HIU92566.1"/>
    <property type="molecule type" value="Genomic_DNA"/>
</dbReference>
<dbReference type="GO" id="GO:0016829">
    <property type="term" value="F:lyase activity"/>
    <property type="evidence" value="ECO:0007669"/>
    <property type="project" value="UniProtKB-KW"/>
</dbReference>
<evidence type="ECO:0000313" key="4">
    <source>
        <dbReference type="Proteomes" id="UP000886748"/>
    </source>
</evidence>
<evidence type="ECO:0000256" key="2">
    <source>
        <dbReference type="ARBA" id="ARBA00023239"/>
    </source>
</evidence>
<reference evidence="3" key="2">
    <citation type="journal article" date="2021" name="PeerJ">
        <title>Extensive microbial diversity within the chicken gut microbiome revealed by metagenomics and culture.</title>
        <authorList>
            <person name="Gilroy R."/>
            <person name="Ravi A."/>
            <person name="Getino M."/>
            <person name="Pursley I."/>
            <person name="Horton D.L."/>
            <person name="Alikhan N.F."/>
            <person name="Baker D."/>
            <person name="Gharbi K."/>
            <person name="Hall N."/>
            <person name="Watson M."/>
            <person name="Adriaenssens E.M."/>
            <person name="Foster-Nyarko E."/>
            <person name="Jarju S."/>
            <person name="Secka A."/>
            <person name="Antonio M."/>
            <person name="Oren A."/>
            <person name="Chaudhuri R.R."/>
            <person name="La Ragione R."/>
            <person name="Hildebrand F."/>
            <person name="Pallen M.J."/>
        </authorList>
    </citation>
    <scope>NUCLEOTIDE SEQUENCE</scope>
    <source>
        <strain evidence="3">CHK154-7741</strain>
    </source>
</reference>
<gene>
    <name evidence="3" type="ORF">IAD26_05465</name>
</gene>
<reference evidence="3" key="1">
    <citation type="submission" date="2020-10" db="EMBL/GenBank/DDBJ databases">
        <authorList>
            <person name="Gilroy R."/>
        </authorList>
    </citation>
    <scope>NUCLEOTIDE SEQUENCE</scope>
    <source>
        <strain evidence="3">CHK154-7741</strain>
    </source>
</reference>